<evidence type="ECO:0000256" key="1">
    <source>
        <dbReference type="SAM" id="MobiDB-lite"/>
    </source>
</evidence>
<feature type="region of interest" description="Disordered" evidence="1">
    <location>
        <begin position="157"/>
        <end position="181"/>
    </location>
</feature>
<gene>
    <name evidence="2" type="ORF">ALQ77_05286</name>
</gene>
<comment type="caution">
    <text evidence="2">The sequence shown here is derived from an EMBL/GenBank/DDBJ whole genome shotgun (WGS) entry which is preliminary data.</text>
</comment>
<accession>A0A3M3E422</accession>
<evidence type="ECO:0000313" key="2">
    <source>
        <dbReference type="EMBL" id="RMM44171.1"/>
    </source>
</evidence>
<sequence>MDWLRRAEIAGGAVEVFEQQLAFAGGHHVEAAGEASGGLLQSVHQGGHGLAQVGGDVLRIDAGDGLGGHGEVIAFICHGHFDRIIGAGFVAQEAHTVPGQDLIGIGQRTAVGLMAVVEQCGEQRQAGADATATLSQGQGGLFMVQQFAEVAVGFVHQRGHPEPGQSDPHRQGIDEHPQRPVGAHRALQAAGDHGAEHHIVTVGAASEHLGPGDVEQHGWRDAGRTGLGAYPLAQGRIEAHAGFCDLAAVTLDIQHTERCGGFVDSAQALAEIGFMGLRRCCEDLCDEFPIRHRRRQAVALALQQGLDFFEDDAQGHMIADHVVVEQGQQAAFGVRNPGDAGAHQRCLLQVQAQMPGVAQTLQLSARVFIGGQGDVLQRQRGLALHHLYRLRLADPMHGAAQDVVAVDHLLQGTDKGFETRVAVEFDQRADQVRIAFVSQQMMEQDALLQRGQRVDVLDIGGPARYGGDDALKLGLGQFHQGQHVGGQGSAAVRNPIGWGEERRFIAAAQGLGHFPHAGSGEHGAHAGAQAMLAQAVDQAHGQQRMPAEFEEAVMTTYLVDVQQVLPDVRNDLFDLASWCLVGSAGECLNARRGQGAAVEFAVGGQRQRFKLDEGARHHVLRQRRQQRGTQLLHRYRLTAQVGDQALAVGLTRFAFLGDHHRFADTGAPGKHGFDLPQFHAETADLHLIVVASQVLQGAVGAPAAKVAGLVQACVRIGAERVGDETLGGQLVAIEVAASDTDAADVNFPGDAHGDQVAERIQHVQLSVAQRLADGTEIVVLAFHAADRGVDRGFGRAVGIEQRRAMAGAGEPLAHGLLAHRFATDHELTQANGQGDMGVSGDLLPEHGRQVGDADCMLLAKRGEGSGAGDPGIAAQYQGGAGQQGAKDLFHRHVEGHGGELQDAILAVEAVAFLQGTDLVAHRAVFEHHAFRLAGGAGGVHDVGQVPGGQALDPWVAVVPVSRIVEQQLRHVQRRQLFGHGFDQVTLGEQDPRRAVVEHVLQAVLRIVRVQRHVGAAGLENGQDADDHFRAALHQQGDPLIGAQACGDQAMGDAVGPGVEFGIAETDLVGLHSDGLGACLYMLLEPFL</sequence>
<name>A0A3M3E422_9PSED</name>
<dbReference type="EMBL" id="RBOJ01000097">
    <property type="protein sequence ID" value="RMM44171.1"/>
    <property type="molecule type" value="Genomic_DNA"/>
</dbReference>
<dbReference type="Proteomes" id="UP000270661">
    <property type="component" value="Unassembled WGS sequence"/>
</dbReference>
<keyword evidence="3" id="KW-1185">Reference proteome</keyword>
<organism evidence="2 3">
    <name type="scientific">Pseudomonas corrugata</name>
    <dbReference type="NCBI Taxonomy" id="47879"/>
    <lineage>
        <taxon>Bacteria</taxon>
        <taxon>Pseudomonadati</taxon>
        <taxon>Pseudomonadota</taxon>
        <taxon>Gammaproteobacteria</taxon>
        <taxon>Pseudomonadales</taxon>
        <taxon>Pseudomonadaceae</taxon>
        <taxon>Pseudomonas</taxon>
    </lineage>
</organism>
<dbReference type="AlphaFoldDB" id="A0A3M3E422"/>
<reference evidence="2 3" key="1">
    <citation type="submission" date="2018-08" db="EMBL/GenBank/DDBJ databases">
        <title>Recombination of ecologically and evolutionarily significant loci maintains genetic cohesion in the Pseudomonas syringae species complex.</title>
        <authorList>
            <person name="Dillon M."/>
            <person name="Thakur S."/>
            <person name="Almeida R.N.D."/>
            <person name="Weir B.S."/>
            <person name="Guttman D.S."/>
        </authorList>
    </citation>
    <scope>NUCLEOTIDE SEQUENCE [LARGE SCALE GENOMIC DNA]</scope>
    <source>
        <strain evidence="2 3">NCPPB2445</strain>
    </source>
</reference>
<proteinExistence type="predicted"/>
<protein>
    <submittedName>
        <fullName evidence="2">Uncharacterized protein</fullName>
    </submittedName>
</protein>
<evidence type="ECO:0000313" key="3">
    <source>
        <dbReference type="Proteomes" id="UP000270661"/>
    </source>
</evidence>
<feature type="compositionally biased region" description="Basic and acidic residues" evidence="1">
    <location>
        <begin position="167"/>
        <end position="178"/>
    </location>
</feature>
<dbReference type="AntiFam" id="ANF00178">
    <property type="entry name" value="Shadow ORF (opposite dhbF)"/>
</dbReference>